<protein>
    <submittedName>
        <fullName evidence="10">Zinc finger protein 260-like</fullName>
    </submittedName>
</protein>
<dbReference type="Proteomes" id="UP000752171">
    <property type="component" value="Unassembled WGS sequence"/>
</dbReference>
<organism evidence="10 11">
    <name type="scientific">Astyanax mexicanus</name>
    <name type="common">Blind cave fish</name>
    <name type="synonym">Astyanax fasciatus mexicanus</name>
    <dbReference type="NCBI Taxonomy" id="7994"/>
    <lineage>
        <taxon>Eukaryota</taxon>
        <taxon>Metazoa</taxon>
        <taxon>Chordata</taxon>
        <taxon>Craniata</taxon>
        <taxon>Vertebrata</taxon>
        <taxon>Euteleostomi</taxon>
        <taxon>Actinopterygii</taxon>
        <taxon>Neopterygii</taxon>
        <taxon>Teleostei</taxon>
        <taxon>Ostariophysi</taxon>
        <taxon>Characiformes</taxon>
        <taxon>Characoidei</taxon>
        <taxon>Acestrorhamphidae</taxon>
        <taxon>Acestrorhamphinae</taxon>
        <taxon>Astyanax</taxon>
    </lineage>
</organism>
<evidence type="ECO:0000256" key="2">
    <source>
        <dbReference type="ARBA" id="ARBA00022723"/>
    </source>
</evidence>
<feature type="region of interest" description="Disordered" evidence="8">
    <location>
        <begin position="349"/>
        <end position="434"/>
    </location>
</feature>
<dbReference type="SMART" id="SM00355">
    <property type="entry name" value="ZnF_C2H2"/>
    <property type="match status" value="8"/>
</dbReference>
<keyword evidence="6" id="KW-0539">Nucleus</keyword>
<comment type="caution">
    <text evidence="10">The sequence shown here is derived from an EMBL/GenBank/DDBJ whole genome shotgun (WGS) entry which is preliminary data.</text>
</comment>
<feature type="domain" description="C2H2-type" evidence="9">
    <location>
        <begin position="164"/>
        <end position="192"/>
    </location>
</feature>
<keyword evidence="5" id="KW-0862">Zinc</keyword>
<reference evidence="10 11" key="1">
    <citation type="submission" date="2021-07" db="EMBL/GenBank/DDBJ databases">
        <authorList>
            <person name="Imarazene B."/>
            <person name="Zahm M."/>
            <person name="Klopp C."/>
            <person name="Cabau C."/>
            <person name="Beille S."/>
            <person name="Jouanno E."/>
            <person name="Castinel A."/>
            <person name="Lluch J."/>
            <person name="Gil L."/>
            <person name="Kuchtly C."/>
            <person name="Lopez Roques C."/>
            <person name="Donnadieu C."/>
            <person name="Parrinello H."/>
            <person name="Journot L."/>
            <person name="Du K."/>
            <person name="Schartl M."/>
            <person name="Retaux S."/>
            <person name="Guiguen Y."/>
        </authorList>
    </citation>
    <scope>NUCLEOTIDE SEQUENCE [LARGE SCALE GENOMIC DNA]</scope>
    <source>
        <strain evidence="10">Pach_M1</strain>
        <tissue evidence="10">Testis</tissue>
    </source>
</reference>
<feature type="compositionally biased region" description="Polar residues" evidence="8">
    <location>
        <begin position="71"/>
        <end position="82"/>
    </location>
</feature>
<comment type="subcellular location">
    <subcellularLocation>
        <location evidence="1">Nucleus</location>
    </subcellularLocation>
</comment>
<dbReference type="Pfam" id="PF00096">
    <property type="entry name" value="zf-C2H2"/>
    <property type="match status" value="2"/>
</dbReference>
<keyword evidence="2" id="KW-0479">Metal-binding</keyword>
<feature type="domain" description="C2H2-type" evidence="9">
    <location>
        <begin position="432"/>
        <end position="459"/>
    </location>
</feature>
<evidence type="ECO:0000256" key="8">
    <source>
        <dbReference type="SAM" id="MobiDB-lite"/>
    </source>
</evidence>
<feature type="compositionally biased region" description="Low complexity" evidence="8">
    <location>
        <begin position="48"/>
        <end position="61"/>
    </location>
</feature>
<gene>
    <name evidence="10" type="ORF">AMEX_G16136</name>
</gene>
<feature type="compositionally biased region" description="Basic and acidic residues" evidence="8">
    <location>
        <begin position="403"/>
        <end position="417"/>
    </location>
</feature>
<dbReference type="Gene3D" id="3.30.160.60">
    <property type="entry name" value="Classic Zinc Finger"/>
    <property type="match status" value="2"/>
</dbReference>
<evidence type="ECO:0000256" key="6">
    <source>
        <dbReference type="ARBA" id="ARBA00023242"/>
    </source>
</evidence>
<dbReference type="InterPro" id="IPR050888">
    <property type="entry name" value="ZnF_C2H2-type_TF"/>
</dbReference>
<proteinExistence type="predicted"/>
<evidence type="ECO:0000256" key="4">
    <source>
        <dbReference type="ARBA" id="ARBA00022771"/>
    </source>
</evidence>
<dbReference type="InterPro" id="IPR036236">
    <property type="entry name" value="Znf_C2H2_sf"/>
</dbReference>
<evidence type="ECO:0000313" key="11">
    <source>
        <dbReference type="Proteomes" id="UP000752171"/>
    </source>
</evidence>
<feature type="domain" description="C2H2-type" evidence="9">
    <location>
        <begin position="269"/>
        <end position="297"/>
    </location>
</feature>
<dbReference type="GO" id="GO:0008270">
    <property type="term" value="F:zinc ion binding"/>
    <property type="evidence" value="ECO:0007669"/>
    <property type="project" value="UniProtKB-KW"/>
</dbReference>
<dbReference type="GO" id="GO:0005634">
    <property type="term" value="C:nucleus"/>
    <property type="evidence" value="ECO:0007669"/>
    <property type="project" value="UniProtKB-SubCell"/>
</dbReference>
<dbReference type="PROSITE" id="PS50157">
    <property type="entry name" value="ZINC_FINGER_C2H2_2"/>
    <property type="match status" value="4"/>
</dbReference>
<feature type="region of interest" description="Disordered" evidence="8">
    <location>
        <begin position="1"/>
        <end position="84"/>
    </location>
</feature>
<feature type="compositionally biased region" description="Basic residues" evidence="8">
    <location>
        <begin position="285"/>
        <end position="312"/>
    </location>
</feature>
<evidence type="ECO:0000313" key="10">
    <source>
        <dbReference type="EMBL" id="KAG9269148.1"/>
    </source>
</evidence>
<dbReference type="SUPFAM" id="SSF57667">
    <property type="entry name" value="beta-beta-alpha zinc fingers"/>
    <property type="match status" value="2"/>
</dbReference>
<evidence type="ECO:0000256" key="7">
    <source>
        <dbReference type="PROSITE-ProRule" id="PRU00042"/>
    </source>
</evidence>
<dbReference type="OMA" id="QRLYHCV"/>
<dbReference type="PANTHER" id="PTHR24406">
    <property type="entry name" value="TRANSCRIPTIONAL REPRESSOR CTCFL-RELATED"/>
    <property type="match status" value="1"/>
</dbReference>
<dbReference type="AlphaFoldDB" id="A0A8T2LAX3"/>
<dbReference type="EMBL" id="JAICCE010000013">
    <property type="protein sequence ID" value="KAG9269148.1"/>
    <property type="molecule type" value="Genomic_DNA"/>
</dbReference>
<accession>A0A8T2LAX3</accession>
<name>A0A8T2LAX3_ASTMX</name>
<dbReference type="KEGG" id="amex:103046182"/>
<evidence type="ECO:0000256" key="1">
    <source>
        <dbReference type="ARBA" id="ARBA00004123"/>
    </source>
</evidence>
<keyword evidence="4 7" id="KW-0863">Zinc-finger</keyword>
<feature type="compositionally biased region" description="Acidic residues" evidence="8">
    <location>
        <begin position="418"/>
        <end position="431"/>
    </location>
</feature>
<feature type="domain" description="C2H2-type" evidence="9">
    <location>
        <begin position="223"/>
        <end position="251"/>
    </location>
</feature>
<dbReference type="PROSITE" id="PS00028">
    <property type="entry name" value="ZINC_FINGER_C2H2_1"/>
    <property type="match status" value="4"/>
</dbReference>
<feature type="compositionally biased region" description="Basic residues" evidence="8">
    <location>
        <begin position="390"/>
        <end position="402"/>
    </location>
</feature>
<evidence type="ECO:0000259" key="9">
    <source>
        <dbReference type="PROSITE" id="PS50157"/>
    </source>
</evidence>
<evidence type="ECO:0000256" key="5">
    <source>
        <dbReference type="ARBA" id="ARBA00022833"/>
    </source>
</evidence>
<evidence type="ECO:0000256" key="3">
    <source>
        <dbReference type="ARBA" id="ARBA00022737"/>
    </source>
</evidence>
<feature type="region of interest" description="Disordered" evidence="8">
    <location>
        <begin position="285"/>
        <end position="315"/>
    </location>
</feature>
<keyword evidence="3" id="KW-0677">Repeat</keyword>
<feature type="compositionally biased region" description="Basic and acidic residues" evidence="8">
    <location>
        <begin position="353"/>
        <end position="369"/>
    </location>
</feature>
<sequence length="523" mass="59167">MESVHCRWSGTNGQPKQPFPKPRHLGDTLSRLAVLMARVDHRPEGRSQKSQQSSSPSISKASGKDHIHASDMSSVACSQQQQQKERTLRKPHHCQHCGQKFSLASTLQMHRCHKSSSTCQVCRGKLQRGTTCSSCPAKVSSLRSSKQQPYHFNHRRNKHDGSPYACAPCGKAFSHKQELLYHQQGAGCQPAPSTVTHMSTDDTPTPSYASIPPSPSGINHKPVTCPSCHKTFRTAQGLSCHQRIYHQNSVKKNKKKVTQHVQGSKGTLFACRSCDKVFPQTSMLYRHRKEEHRRKTSTKRQQRSHRKRRQSRQRGETYPCLHCGKVFLHHLTRWAHFKSYSSHYQTHLSNSAKSDKTHKASETSKDLKTTKGSKLTSRASKKSKPVDKKTNKHVKKCFVSKNRRQEIADKEDARTQDKDEDEDEDEDEDGEFPCPSCEEVFTTKSALLHHEDIHQSTHTPNHCSVCTGGIALPQIAGSSVNRVYHCVPCKEAYVDLDTFLQHCQTHFYCSNDDEKDDDAQLSD</sequence>
<feature type="compositionally biased region" description="Basic and acidic residues" evidence="8">
    <location>
        <begin position="38"/>
        <end position="47"/>
    </location>
</feature>
<dbReference type="InterPro" id="IPR013087">
    <property type="entry name" value="Znf_C2H2_type"/>
</dbReference>